<dbReference type="Proteomes" id="UP001161409">
    <property type="component" value="Unassembled WGS sequence"/>
</dbReference>
<reference evidence="2" key="2">
    <citation type="submission" date="2023-01" db="EMBL/GenBank/DDBJ databases">
        <title>Draft genome sequence of Sneathiella chinensis strain NBRC 103408.</title>
        <authorList>
            <person name="Sun Q."/>
            <person name="Mori K."/>
        </authorList>
    </citation>
    <scope>NUCLEOTIDE SEQUENCE</scope>
    <source>
        <strain evidence="2">NBRC 103408</strain>
    </source>
</reference>
<dbReference type="PROSITE" id="PS50943">
    <property type="entry name" value="HTH_CROC1"/>
    <property type="match status" value="1"/>
</dbReference>
<feature type="domain" description="HTH cro/C1-type" evidence="1">
    <location>
        <begin position="8"/>
        <end position="66"/>
    </location>
</feature>
<dbReference type="RefSeq" id="WP_169558963.1">
    <property type="nucleotide sequence ID" value="NZ_BSNF01000001.1"/>
</dbReference>
<keyword evidence="3" id="KW-1185">Reference proteome</keyword>
<dbReference type="InterPro" id="IPR010982">
    <property type="entry name" value="Lambda_DNA-bd_dom_sf"/>
</dbReference>
<accession>A0ABQ5TYM8</accession>
<proteinExistence type="predicted"/>
<evidence type="ECO:0000313" key="3">
    <source>
        <dbReference type="Proteomes" id="UP001161409"/>
    </source>
</evidence>
<dbReference type="SMART" id="SM00530">
    <property type="entry name" value="HTH_XRE"/>
    <property type="match status" value="1"/>
</dbReference>
<reference evidence="2" key="1">
    <citation type="journal article" date="2014" name="Int. J. Syst. Evol. Microbiol.">
        <title>Complete genome of a new Firmicutes species belonging to the dominant human colonic microbiota ('Ruminococcus bicirculans') reveals two chromosomes and a selective capacity to utilize plant glucans.</title>
        <authorList>
            <consortium name="NISC Comparative Sequencing Program"/>
            <person name="Wegmann U."/>
            <person name="Louis P."/>
            <person name="Goesmann A."/>
            <person name="Henrissat B."/>
            <person name="Duncan S.H."/>
            <person name="Flint H.J."/>
        </authorList>
    </citation>
    <scope>NUCLEOTIDE SEQUENCE</scope>
    <source>
        <strain evidence="2">NBRC 103408</strain>
    </source>
</reference>
<comment type="caution">
    <text evidence="2">The sequence shown here is derived from an EMBL/GenBank/DDBJ whole genome shotgun (WGS) entry which is preliminary data.</text>
</comment>
<evidence type="ECO:0000259" key="1">
    <source>
        <dbReference type="PROSITE" id="PS50943"/>
    </source>
</evidence>
<dbReference type="EMBL" id="BSNF01000001">
    <property type="protein sequence ID" value="GLQ04924.1"/>
    <property type="molecule type" value="Genomic_DNA"/>
</dbReference>
<dbReference type="CDD" id="cd00093">
    <property type="entry name" value="HTH_XRE"/>
    <property type="match status" value="1"/>
</dbReference>
<protein>
    <submittedName>
        <fullName evidence="2">Transcriptional regulator</fullName>
    </submittedName>
</protein>
<dbReference type="InterPro" id="IPR001387">
    <property type="entry name" value="Cro/C1-type_HTH"/>
</dbReference>
<dbReference type="Pfam" id="PF13560">
    <property type="entry name" value="HTH_31"/>
    <property type="match status" value="1"/>
</dbReference>
<evidence type="ECO:0000313" key="2">
    <source>
        <dbReference type="EMBL" id="GLQ04924.1"/>
    </source>
</evidence>
<organism evidence="2 3">
    <name type="scientific">Sneathiella chinensis</name>
    <dbReference type="NCBI Taxonomy" id="349750"/>
    <lineage>
        <taxon>Bacteria</taxon>
        <taxon>Pseudomonadati</taxon>
        <taxon>Pseudomonadota</taxon>
        <taxon>Alphaproteobacteria</taxon>
        <taxon>Sneathiellales</taxon>
        <taxon>Sneathiellaceae</taxon>
        <taxon>Sneathiella</taxon>
    </lineage>
</organism>
<name>A0ABQ5TYM8_9PROT</name>
<dbReference type="Gene3D" id="1.10.260.40">
    <property type="entry name" value="lambda repressor-like DNA-binding domains"/>
    <property type="match status" value="1"/>
</dbReference>
<sequence length="123" mass="13781">MTPFGIKVRALRDQRGISLKKMAEDLAISSAYLSALEHGKRGLPSWSLVEQICSYFNIIWDEAEELHRLAAISHPKVTVDTSGLSPTATEYANILSREIRTLPEARLQEMLAYLKQSTPKRPG</sequence>
<dbReference type="SUPFAM" id="SSF47413">
    <property type="entry name" value="lambda repressor-like DNA-binding domains"/>
    <property type="match status" value="1"/>
</dbReference>
<gene>
    <name evidence="2" type="ORF">GCM10007924_01450</name>
</gene>